<feature type="domain" description="Carboxyltransferase" evidence="4">
    <location>
        <begin position="3"/>
        <end position="195"/>
    </location>
</feature>
<name>A0ABX5EJ66_9MICO</name>
<dbReference type="SMART" id="SM00797">
    <property type="entry name" value="AHS2"/>
    <property type="match status" value="1"/>
</dbReference>
<evidence type="ECO:0000256" key="1">
    <source>
        <dbReference type="ARBA" id="ARBA00022741"/>
    </source>
</evidence>
<dbReference type="SMART" id="SM00796">
    <property type="entry name" value="AHS1"/>
    <property type="match status" value="1"/>
</dbReference>
<dbReference type="InterPro" id="IPR029000">
    <property type="entry name" value="Cyclophilin-like_dom_sf"/>
</dbReference>
<dbReference type="Gene3D" id="3.30.1360.40">
    <property type="match status" value="1"/>
</dbReference>
<reference evidence="6 7" key="1">
    <citation type="submission" date="2018-03" db="EMBL/GenBank/DDBJ databases">
        <title>Comparative analysis of microorganisms from saline springs in Andes Mountain Range, Colombia.</title>
        <authorList>
            <person name="Rubin E."/>
        </authorList>
    </citation>
    <scope>NUCLEOTIDE SEQUENCE [LARGE SCALE GENOMIC DNA]</scope>
    <source>
        <strain evidence="6 7">CG 23</strain>
    </source>
</reference>
<sequence length="535" mass="54774">MSVRVRVARDDALLVEVDDLRAAAALDRSLAADPVPGVGQPVPGARTVLVPFDPRVVPAATLAAELRARAAVPPSGAQGAGHLVVVPTVYDGADLDDVAAHLACSPAEVVRRHTDARWTVGFVGFAPGFGYLVSDDPGLVVPRRTTPRTRVPAGAVALAGEHSGVYPRESPGGWQLVGRTAVVTWDVRRDPPALWVPGDRVRFEAVRESVRGAGAAFGTSRLVRQLEVPNQAGSAERGGLEVVGPGLQTLVQDLGRPGHADLGVAASGAADPRSLRAANRAVGNPVGAAALETLGGLRLRAHGAVVVAVTGAPAPLITVPDGGGPARPHHLGRAFALADGDELSIGTPPRGLRSYVAVRGGLEVPAVLGSRATDVLAGLGPDPLRAGTLLPAGPPPSAAVETGETGAPDPAALPAPGEVVTLPLVLGPRDDWFTAGALRLLTQQEWEVTPRSNRVGLRLAGDTPLDRRPALVDAELPSEGCVTGALQVPPDGRPVLFLADHPLTGGYPVVAAVPAAALWLAGQVPPGARLRFRVT</sequence>
<organism evidence="6 7">
    <name type="scientific">Isoptericola halotolerans</name>
    <dbReference type="NCBI Taxonomy" id="300560"/>
    <lineage>
        <taxon>Bacteria</taxon>
        <taxon>Bacillati</taxon>
        <taxon>Actinomycetota</taxon>
        <taxon>Actinomycetes</taxon>
        <taxon>Micrococcales</taxon>
        <taxon>Promicromonosporaceae</taxon>
        <taxon>Isoptericola</taxon>
    </lineage>
</organism>
<dbReference type="EMBL" id="PVTX01000002">
    <property type="protein sequence ID" value="PRZ08657.1"/>
    <property type="molecule type" value="Genomic_DNA"/>
</dbReference>
<evidence type="ECO:0000313" key="6">
    <source>
        <dbReference type="EMBL" id="PRZ08657.1"/>
    </source>
</evidence>
<dbReference type="SUPFAM" id="SSF160467">
    <property type="entry name" value="PH0987 N-terminal domain-like"/>
    <property type="match status" value="1"/>
</dbReference>
<dbReference type="SUPFAM" id="SSF50891">
    <property type="entry name" value="Cyclophilin-like"/>
    <property type="match status" value="2"/>
</dbReference>
<keyword evidence="7" id="KW-1185">Reference proteome</keyword>
<dbReference type="InterPro" id="IPR003833">
    <property type="entry name" value="CT_C_D"/>
</dbReference>
<evidence type="ECO:0000313" key="7">
    <source>
        <dbReference type="Proteomes" id="UP000239895"/>
    </source>
</evidence>
<dbReference type="PANTHER" id="PTHR43309">
    <property type="entry name" value="5-OXOPROLINASE SUBUNIT C"/>
    <property type="match status" value="1"/>
</dbReference>
<protein>
    <submittedName>
        <fullName evidence="6">KipI family sensor histidine kinase inhibitor</fullName>
    </submittedName>
</protein>
<dbReference type="Proteomes" id="UP000239895">
    <property type="component" value="Unassembled WGS sequence"/>
</dbReference>
<dbReference type="Pfam" id="PF02626">
    <property type="entry name" value="CT_A_B"/>
    <property type="match status" value="1"/>
</dbReference>
<dbReference type="GO" id="GO:0004860">
    <property type="term" value="F:protein kinase inhibitor activity"/>
    <property type="evidence" value="ECO:0007669"/>
    <property type="project" value="UniProtKB-KW"/>
</dbReference>
<feature type="domain" description="Carboxyltransferase" evidence="5">
    <location>
        <begin position="261"/>
        <end position="535"/>
    </location>
</feature>
<keyword evidence="3" id="KW-0067">ATP-binding</keyword>
<evidence type="ECO:0000259" key="4">
    <source>
        <dbReference type="SMART" id="SM00796"/>
    </source>
</evidence>
<gene>
    <name evidence="6" type="ORF">BCL65_102199</name>
</gene>
<keyword evidence="6" id="KW-0649">Protein kinase inhibitor</keyword>
<comment type="caution">
    <text evidence="6">The sequence shown here is derived from an EMBL/GenBank/DDBJ whole genome shotgun (WGS) entry which is preliminary data.</text>
</comment>
<accession>A0ABX5EJ66</accession>
<evidence type="ECO:0000259" key="5">
    <source>
        <dbReference type="SMART" id="SM00797"/>
    </source>
</evidence>
<keyword evidence="2" id="KW-0378">Hydrolase</keyword>
<keyword evidence="1" id="KW-0547">Nucleotide-binding</keyword>
<dbReference type="PANTHER" id="PTHR43309:SF3">
    <property type="entry name" value="5-OXOPROLINASE SUBUNIT C"/>
    <property type="match status" value="1"/>
</dbReference>
<evidence type="ECO:0000256" key="3">
    <source>
        <dbReference type="ARBA" id="ARBA00022840"/>
    </source>
</evidence>
<evidence type="ECO:0000256" key="2">
    <source>
        <dbReference type="ARBA" id="ARBA00022801"/>
    </source>
</evidence>
<dbReference type="InterPro" id="IPR003778">
    <property type="entry name" value="CT_A_B"/>
</dbReference>
<dbReference type="Gene3D" id="2.40.100.10">
    <property type="entry name" value="Cyclophilin-like"/>
    <property type="match status" value="2"/>
</dbReference>
<proteinExistence type="predicted"/>
<dbReference type="RefSeq" id="WP_243400760.1">
    <property type="nucleotide sequence ID" value="NZ_PVTX01000002.1"/>
</dbReference>
<dbReference type="Pfam" id="PF02682">
    <property type="entry name" value="CT_C_D"/>
    <property type="match status" value="1"/>
</dbReference>
<dbReference type="InterPro" id="IPR052708">
    <property type="entry name" value="PxpC"/>
</dbReference>